<evidence type="ECO:0000313" key="2">
    <source>
        <dbReference type="Proteomes" id="UP000708208"/>
    </source>
</evidence>
<organism evidence="1 2">
    <name type="scientific">Allacma fusca</name>
    <dbReference type="NCBI Taxonomy" id="39272"/>
    <lineage>
        <taxon>Eukaryota</taxon>
        <taxon>Metazoa</taxon>
        <taxon>Ecdysozoa</taxon>
        <taxon>Arthropoda</taxon>
        <taxon>Hexapoda</taxon>
        <taxon>Collembola</taxon>
        <taxon>Symphypleona</taxon>
        <taxon>Sminthuridae</taxon>
        <taxon>Allacma</taxon>
    </lineage>
</organism>
<gene>
    <name evidence="1" type="ORF">AFUS01_LOCUS18312</name>
</gene>
<proteinExistence type="predicted"/>
<evidence type="ECO:0000313" key="1">
    <source>
        <dbReference type="EMBL" id="CAG7729614.1"/>
    </source>
</evidence>
<reference evidence="1" key="1">
    <citation type="submission" date="2021-06" db="EMBL/GenBank/DDBJ databases">
        <authorList>
            <person name="Hodson N. C."/>
            <person name="Mongue J. A."/>
            <person name="Jaron S. K."/>
        </authorList>
    </citation>
    <scope>NUCLEOTIDE SEQUENCE</scope>
</reference>
<protein>
    <submittedName>
        <fullName evidence="1">Uncharacterized protein</fullName>
    </submittedName>
</protein>
<dbReference type="AlphaFoldDB" id="A0A8J2K1V0"/>
<dbReference type="Proteomes" id="UP000708208">
    <property type="component" value="Unassembled WGS sequence"/>
</dbReference>
<accession>A0A8J2K1V0</accession>
<name>A0A8J2K1V0_9HEXA</name>
<sequence length="94" mass="10252">MSAVRKDYKPPPPPCQYGKEALLQDWTHHERSVTGHSSGGGFLLVRGCLSRGQLSLLQEWGTSHSCPAVRGGTVCLWTPQWLRNDGFKGVTCGA</sequence>
<comment type="caution">
    <text evidence="1">The sequence shown here is derived from an EMBL/GenBank/DDBJ whole genome shotgun (WGS) entry which is preliminary data.</text>
</comment>
<keyword evidence="2" id="KW-1185">Reference proteome</keyword>
<dbReference type="EMBL" id="CAJVCH010181395">
    <property type="protein sequence ID" value="CAG7729614.1"/>
    <property type="molecule type" value="Genomic_DNA"/>
</dbReference>